<keyword evidence="2" id="KW-1185">Reference proteome</keyword>
<dbReference type="EMBL" id="FMHZ01000002">
    <property type="protein sequence ID" value="SCL45243.1"/>
    <property type="molecule type" value="Genomic_DNA"/>
</dbReference>
<dbReference type="RefSeq" id="WP_176737225.1">
    <property type="nucleotide sequence ID" value="NZ_FMHZ01000002.1"/>
</dbReference>
<protein>
    <submittedName>
        <fullName evidence="1">Uncharacterized protein</fullName>
    </submittedName>
</protein>
<reference evidence="2" key="1">
    <citation type="submission" date="2016-06" db="EMBL/GenBank/DDBJ databases">
        <authorList>
            <person name="Varghese N."/>
            <person name="Submissions Spin"/>
        </authorList>
    </citation>
    <scope>NUCLEOTIDE SEQUENCE [LARGE SCALE GENOMIC DNA]</scope>
    <source>
        <strain evidence="2">DSM 43903</strain>
    </source>
</reference>
<gene>
    <name evidence="1" type="ORF">GA0070606_0666</name>
</gene>
<name>A0A1C6TUA3_9ACTN</name>
<evidence type="ECO:0000313" key="1">
    <source>
        <dbReference type="EMBL" id="SCL45243.1"/>
    </source>
</evidence>
<sequence length="46" mass="4994">MNTRAARRGGDLPRALASFTLVGAMVAEQEASRKLQDEMARAFPTT</sequence>
<proteinExistence type="predicted"/>
<organism evidence="1 2">
    <name type="scientific">Micromonospora citrea</name>
    <dbReference type="NCBI Taxonomy" id="47855"/>
    <lineage>
        <taxon>Bacteria</taxon>
        <taxon>Bacillati</taxon>
        <taxon>Actinomycetota</taxon>
        <taxon>Actinomycetes</taxon>
        <taxon>Micromonosporales</taxon>
        <taxon>Micromonosporaceae</taxon>
        <taxon>Micromonospora</taxon>
    </lineage>
</organism>
<accession>A0A1C6TUA3</accession>
<dbReference type="AlphaFoldDB" id="A0A1C6TUA3"/>
<dbReference type="Proteomes" id="UP000199001">
    <property type="component" value="Unassembled WGS sequence"/>
</dbReference>
<evidence type="ECO:0000313" key="2">
    <source>
        <dbReference type="Proteomes" id="UP000199001"/>
    </source>
</evidence>